<accession>A0ABP0C8D4</accession>
<dbReference type="PROSITE" id="PS51212">
    <property type="entry name" value="WSC"/>
    <property type="match status" value="2"/>
</dbReference>
<reference evidence="5 6" key="1">
    <citation type="submission" date="2024-01" db="EMBL/GenBank/DDBJ databases">
        <authorList>
            <person name="Allen C."/>
            <person name="Tagirdzhanova G."/>
        </authorList>
    </citation>
    <scope>NUCLEOTIDE SEQUENCE [LARGE SCALE GENOMIC DNA]</scope>
</reference>
<feature type="domain" description="Rhodanese" evidence="2">
    <location>
        <begin position="823"/>
        <end position="863"/>
    </location>
</feature>
<evidence type="ECO:0000259" key="4">
    <source>
        <dbReference type="PROSITE" id="PS51782"/>
    </source>
</evidence>
<evidence type="ECO:0000313" key="6">
    <source>
        <dbReference type="Proteomes" id="UP001642406"/>
    </source>
</evidence>
<dbReference type="PANTHER" id="PTHR33928">
    <property type="entry name" value="POLYGALACTURONASE QRT3"/>
    <property type="match status" value="1"/>
</dbReference>
<feature type="compositionally biased region" description="Polar residues" evidence="1">
    <location>
        <begin position="40"/>
        <end position="69"/>
    </location>
</feature>
<dbReference type="EMBL" id="CAWUHC010000066">
    <property type="protein sequence ID" value="CAK7227466.1"/>
    <property type="molecule type" value="Genomic_DNA"/>
</dbReference>
<dbReference type="CDD" id="cd23668">
    <property type="entry name" value="GH55_beta13glucanase-like"/>
    <property type="match status" value="1"/>
</dbReference>
<evidence type="ECO:0000259" key="3">
    <source>
        <dbReference type="PROSITE" id="PS51212"/>
    </source>
</evidence>
<dbReference type="Gene3D" id="2.160.20.10">
    <property type="entry name" value="Single-stranded right-handed beta-helix, Pectin lyase-like"/>
    <property type="match status" value="2"/>
</dbReference>
<gene>
    <name evidence="5" type="ORF">SBRCBS47491_006577</name>
</gene>
<name>A0ABP0C8D4_9PEZI</name>
<dbReference type="Proteomes" id="UP001642406">
    <property type="component" value="Unassembled WGS sequence"/>
</dbReference>
<evidence type="ECO:0000313" key="5">
    <source>
        <dbReference type="EMBL" id="CAK7227466.1"/>
    </source>
</evidence>
<feature type="domain" description="WSC" evidence="3">
    <location>
        <begin position="1361"/>
        <end position="1466"/>
    </location>
</feature>
<evidence type="ECO:0000259" key="2">
    <source>
        <dbReference type="PROSITE" id="PS50206"/>
    </source>
</evidence>
<feature type="region of interest" description="Disordered" evidence="1">
    <location>
        <begin position="1"/>
        <end position="69"/>
    </location>
</feature>
<dbReference type="Gene3D" id="3.10.350.10">
    <property type="entry name" value="LysM domain"/>
    <property type="match status" value="1"/>
</dbReference>
<dbReference type="PROSITE" id="PS50206">
    <property type="entry name" value="RHODANESE_3"/>
    <property type="match status" value="1"/>
</dbReference>
<dbReference type="SUPFAM" id="SSF51126">
    <property type="entry name" value="Pectin lyase-like"/>
    <property type="match status" value="2"/>
</dbReference>
<keyword evidence="6" id="KW-1185">Reference proteome</keyword>
<feature type="domain" description="LysM" evidence="4">
    <location>
        <begin position="1286"/>
        <end position="1336"/>
    </location>
</feature>
<dbReference type="InterPro" id="IPR001763">
    <property type="entry name" value="Rhodanese-like_dom"/>
</dbReference>
<evidence type="ECO:0000256" key="1">
    <source>
        <dbReference type="SAM" id="MobiDB-lite"/>
    </source>
</evidence>
<dbReference type="InterPro" id="IPR012334">
    <property type="entry name" value="Pectin_lyas_fold"/>
</dbReference>
<dbReference type="Pfam" id="PF12708">
    <property type="entry name" value="Pect-lyase_RHGA_epim"/>
    <property type="match status" value="2"/>
</dbReference>
<protein>
    <submittedName>
        <fullName evidence="5">Uncharacterized protein</fullName>
    </submittedName>
</protein>
<dbReference type="InterPro" id="IPR011050">
    <property type="entry name" value="Pectin_lyase_fold/virulence"/>
</dbReference>
<organism evidence="5 6">
    <name type="scientific">Sporothrix bragantina</name>
    <dbReference type="NCBI Taxonomy" id="671064"/>
    <lineage>
        <taxon>Eukaryota</taxon>
        <taxon>Fungi</taxon>
        <taxon>Dikarya</taxon>
        <taxon>Ascomycota</taxon>
        <taxon>Pezizomycotina</taxon>
        <taxon>Sordariomycetes</taxon>
        <taxon>Sordariomycetidae</taxon>
        <taxon>Ophiostomatales</taxon>
        <taxon>Ophiostomataceae</taxon>
        <taxon>Sporothrix</taxon>
    </lineage>
</organism>
<dbReference type="InterPro" id="IPR024535">
    <property type="entry name" value="RHGA/B-epi-like_pectate_lyase"/>
</dbReference>
<dbReference type="Pfam" id="PF01822">
    <property type="entry name" value="WSC"/>
    <property type="match status" value="1"/>
</dbReference>
<sequence length="1615" mass="168980">MASANGFILENPKRNARSPGNSSTISEAKQPAPYLAYGATSGNGSSTVQRRSNQTASNTHASNFTGSSYSVPPEVVAAAKLLAEADTPAAHPVSAQEIVAQLQADSLKMTGPKPNNTNVMPQKMKRPSGLVQFVPQDEIQVVTSNGFVVNGSFVDGSATNGSTVTKRASTEYWQETMTQLGTSPYAPAGYKVWRNVKDYGAKGDGVTDDTAAIQLAISDGGRCGGGTCASSSIYPATVYFPSGTYLVSSSIVQYYNTEILGNPLSMPTVVAASSFVGLGVFSSDVYTGEKTEWYLNTNNFLRSIRNLIVDIRATPQDAQVCGIHWQVAQASSLENIYFLQATDAATTQQGIYMENGSGGFMANLFFSGGKFGAFMGNQQFTATSLLFFNCQTGLQLSWDWGWTMQALTFLNTQTGIAIVGGAGGPLGTDQGVGSLALTDVVMSTVTVGIETSLLADNSTSFLIQNGNFYGVPTIVHETQSNKAILTGSTGSTYVSGWGFGRITNSTGNTAFYNGGNIQTPARPENLVVSGTNPSSQRAYFSRRRPSYADLDGGNAQLVDVKQWGAKGDGVTDDTAVLNFILSAAANISAIVYIPFGIYVISETLNVPVGSRIMGQAWPQIMATGSAFANAQAPHVAVQVGTKGSVGSVELQCLLFTVRGATAGAVLVEWNVHESTQGSAGLWDSHFRVGGAKGSNLQEADCPVTSQNKACIAASLLMHITSSASAYLENVWMWTADHDMDSANQTQINVFAARGLLVESQGPTWLWATAVEHCTLYQYQLSGAANVLLGLVQTESPYYQTTPAAPAPFADSLVFANDPTFSGCAAGSKTCGMAWAIRVLDSSSVIVLSTGLYTWFQDYDQTCINNGANNCQQSSFYVEESADIWVFNLVTVGNIDMISPLNGAPVVAAANKNGYASSILAWLEGSTQTTGGRNFTGYQLYTLEGLASSTQFSDTCRTALTARIDCDNATLKFLTPSYHGSLGNTTLQDSVCAASCEYSLLAWMLAVGKQCAGYTWSSGADVTMSGGYILYGYIETCQKESSAASAAYCSDVIADFSLTETVADMPTAELCSVCFLGRLKMMQASTYSIFNIDPFYQAALKAAVARCAYTGSTTTPTSLIPAPTASATPICVSGKLHTTVAGETCDSIALAASVSTASLFLGNQRVLTTCSGALAAGLSLCLPLTCSTYKLTPGDNCITASISAGVDDIRLFNTWINSGCDNLQSANATMGSVLCKSPLGGVWQPGKATNTSSFPGTGNGTSVYGTKPVSPPAGSKAAPNTTAYCAGWHVAVAGDSCASATLDAGISLNSFLIANPSVSGTSGGCTASLVVGYAYCVAPLAPSTVLPGGGSGSNNGGNTATNYKSFDCFYSANAPGSGRYQVLQGDDAFVDPVGMTVQACAKHCLSIGNYNMFGLTNQTTCLCGDRLAINSFNTRNYTTPTCGLPCPGNASQTCGGPGSATEVFGWDDRPTYTTVDLGCFQFTGLATGYLSPIVGISSEGFVGSSVLTLEYCADYCMRQEKFTDLQHILWYIGLVNGTDCQCGYDLVNSTQLAALTLDDSKCNTPCDYNKFELCGGPGAMALLAMTASVDPIMPPTTSIQSIPSLSTVTTVTTAAK</sequence>
<feature type="domain" description="WSC" evidence="3">
    <location>
        <begin position="1472"/>
        <end position="1585"/>
    </location>
</feature>
<feature type="compositionally biased region" description="Polar residues" evidence="1">
    <location>
        <begin position="18"/>
        <end position="27"/>
    </location>
</feature>
<dbReference type="InterPro" id="IPR018392">
    <property type="entry name" value="LysM"/>
</dbReference>
<dbReference type="InterPro" id="IPR036779">
    <property type="entry name" value="LysM_dom_sf"/>
</dbReference>
<dbReference type="InterPro" id="IPR039279">
    <property type="entry name" value="QRT3-like"/>
</dbReference>
<dbReference type="PROSITE" id="PS51782">
    <property type="entry name" value="LYSM"/>
    <property type="match status" value="1"/>
</dbReference>
<dbReference type="PANTHER" id="PTHR33928:SF2">
    <property type="entry name" value="PECTATE LYASE SUPERFAMILY PROTEIN DOMAIN-CONTAINING PROTEIN-RELATED"/>
    <property type="match status" value="1"/>
</dbReference>
<proteinExistence type="predicted"/>
<comment type="caution">
    <text evidence="5">The sequence shown here is derived from an EMBL/GenBank/DDBJ whole genome shotgun (WGS) entry which is preliminary data.</text>
</comment>
<dbReference type="InterPro" id="IPR002889">
    <property type="entry name" value="WSC_carb-bd"/>
</dbReference>